<dbReference type="InterPro" id="IPR045692">
    <property type="entry name" value="DUF6057"/>
</dbReference>
<dbReference type="EMBL" id="AMCI01001061">
    <property type="protein sequence ID" value="EJX06788.1"/>
    <property type="molecule type" value="Genomic_DNA"/>
</dbReference>
<feature type="transmembrane region" description="Helical" evidence="1">
    <location>
        <begin position="84"/>
        <end position="106"/>
    </location>
</feature>
<keyword evidence="1" id="KW-0472">Membrane</keyword>
<dbReference type="AlphaFoldDB" id="J9GV79"/>
<proteinExistence type="predicted"/>
<organism evidence="2">
    <name type="scientific">gut metagenome</name>
    <dbReference type="NCBI Taxonomy" id="749906"/>
    <lineage>
        <taxon>unclassified sequences</taxon>
        <taxon>metagenomes</taxon>
        <taxon>organismal metagenomes</taxon>
    </lineage>
</organism>
<accession>J9GV79</accession>
<keyword evidence="1 2" id="KW-0812">Transmembrane</keyword>
<feature type="transmembrane region" description="Helical" evidence="1">
    <location>
        <begin position="118"/>
        <end position="138"/>
    </location>
</feature>
<sequence length="458" mass="52272">MYFLLSQPLGAVYACSRWALLLFKSPWLGAFVLAGVYTLTARLLDYVTCLPRRWEGLGFLAAGGQLAWMLYKGINLYYKNEPSLFLLIAAIVLVVSGILAGGMWLIRRKRQTAVGSGVRPYGVLLACALPAVATWAAYHYNDNVMRTARFQLLTEAQDWNTIVEEAREAKQPSRAVAAYHAIALLQTDQLLEGIFELPYDYPKERLEEHDGSEEYGLFLTDCNLYAGLLNCAYRNAMDQMVMNGPRIYTLKRLALASLLNGEKELCQRYLTLLRQTPLEDDFVKRCETWLQHDDQLKADDNWQRVLSRYPQEDLFEQNYRSPAFLGYNVGLSSGSDATLVTSIAACLYSKDLQSFIVRAQIWAQKGKNFPLCMQEALAIMALKQPEILDAFPQIGRFVPEQIRSFMVDAKPYVNDRLALRRELRERWLGTYLYYYYTENNDPDQVEKPAENTQNAGVN</sequence>
<feature type="transmembrane region" description="Helical" evidence="1">
    <location>
        <begin position="27"/>
        <end position="44"/>
    </location>
</feature>
<keyword evidence="1" id="KW-1133">Transmembrane helix</keyword>
<comment type="caution">
    <text evidence="2">The sequence shown here is derived from an EMBL/GenBank/DDBJ whole genome shotgun (WGS) entry which is preliminary data.</text>
</comment>
<name>J9GV79_9ZZZZ</name>
<evidence type="ECO:0000256" key="1">
    <source>
        <dbReference type="SAM" id="Phobius"/>
    </source>
</evidence>
<protein>
    <submittedName>
        <fullName evidence="2">Transmembrane protein</fullName>
    </submittedName>
</protein>
<gene>
    <name evidence="2" type="ORF">EVA_05105</name>
</gene>
<feature type="transmembrane region" description="Helical" evidence="1">
    <location>
        <begin position="56"/>
        <end position="78"/>
    </location>
</feature>
<reference evidence="2" key="1">
    <citation type="journal article" date="2012" name="PLoS ONE">
        <title>Gene sets for utilization of primary and secondary nutrition supplies in the distal gut of endangered iberian lynx.</title>
        <authorList>
            <person name="Alcaide M."/>
            <person name="Messina E."/>
            <person name="Richter M."/>
            <person name="Bargiela R."/>
            <person name="Peplies J."/>
            <person name="Huws S.A."/>
            <person name="Newbold C.J."/>
            <person name="Golyshin P.N."/>
            <person name="Simon M.A."/>
            <person name="Lopez G."/>
            <person name="Yakimov M.M."/>
            <person name="Ferrer M."/>
        </authorList>
    </citation>
    <scope>NUCLEOTIDE SEQUENCE</scope>
</reference>
<dbReference type="Pfam" id="PF19529">
    <property type="entry name" value="DUF6057"/>
    <property type="match status" value="1"/>
</dbReference>
<evidence type="ECO:0000313" key="2">
    <source>
        <dbReference type="EMBL" id="EJX06788.1"/>
    </source>
</evidence>